<dbReference type="Proteomes" id="UP000295807">
    <property type="component" value="Unassembled WGS sequence"/>
</dbReference>
<dbReference type="InterPro" id="IPR028098">
    <property type="entry name" value="Glyco_trans_4-like_N"/>
</dbReference>
<dbReference type="PANTHER" id="PTHR45947">
    <property type="entry name" value="SULFOQUINOVOSYL TRANSFERASE SQD2"/>
    <property type="match status" value="1"/>
</dbReference>
<name>A0A4R3KLU4_9SPHI</name>
<evidence type="ECO:0000259" key="2">
    <source>
        <dbReference type="Pfam" id="PF13439"/>
    </source>
</evidence>
<feature type="domain" description="Glycosyltransferase subfamily 4-like N-terminal" evidence="2">
    <location>
        <begin position="19"/>
        <end position="203"/>
    </location>
</feature>
<gene>
    <name evidence="3" type="ORF">EDD80_11730</name>
</gene>
<dbReference type="AlphaFoldDB" id="A0A4R3KLU4"/>
<evidence type="ECO:0000259" key="1">
    <source>
        <dbReference type="Pfam" id="PF00534"/>
    </source>
</evidence>
<comment type="caution">
    <text evidence="3">The sequence shown here is derived from an EMBL/GenBank/DDBJ whole genome shotgun (WGS) entry which is preliminary data.</text>
</comment>
<evidence type="ECO:0000313" key="3">
    <source>
        <dbReference type="EMBL" id="TCS84852.1"/>
    </source>
</evidence>
<dbReference type="SUPFAM" id="SSF53756">
    <property type="entry name" value="UDP-Glycosyltransferase/glycogen phosphorylase"/>
    <property type="match status" value="1"/>
</dbReference>
<dbReference type="Gene3D" id="3.40.50.2000">
    <property type="entry name" value="Glycogen Phosphorylase B"/>
    <property type="match status" value="2"/>
</dbReference>
<dbReference type="OrthoDB" id="9811902at2"/>
<keyword evidence="3" id="KW-0808">Transferase</keyword>
<dbReference type="Pfam" id="PF00534">
    <property type="entry name" value="Glycos_transf_1"/>
    <property type="match status" value="1"/>
</dbReference>
<dbReference type="Pfam" id="PF13439">
    <property type="entry name" value="Glyco_transf_4"/>
    <property type="match status" value="1"/>
</dbReference>
<dbReference type="InterPro" id="IPR001296">
    <property type="entry name" value="Glyco_trans_1"/>
</dbReference>
<accession>A0A4R3KLU4</accession>
<dbReference type="CDD" id="cd03794">
    <property type="entry name" value="GT4_WbuB-like"/>
    <property type="match status" value="1"/>
</dbReference>
<dbReference type="PANTHER" id="PTHR45947:SF3">
    <property type="entry name" value="SULFOQUINOVOSYL TRANSFERASE SQD2"/>
    <property type="match status" value="1"/>
</dbReference>
<evidence type="ECO:0000313" key="4">
    <source>
        <dbReference type="Proteomes" id="UP000295807"/>
    </source>
</evidence>
<feature type="domain" description="Glycosyl transferase family 1" evidence="1">
    <location>
        <begin position="220"/>
        <end position="376"/>
    </location>
</feature>
<organism evidence="3 4">
    <name type="scientific">Anseongella ginsenosidimutans</name>
    <dbReference type="NCBI Taxonomy" id="496056"/>
    <lineage>
        <taxon>Bacteria</taxon>
        <taxon>Pseudomonadati</taxon>
        <taxon>Bacteroidota</taxon>
        <taxon>Sphingobacteriia</taxon>
        <taxon>Sphingobacteriales</taxon>
        <taxon>Sphingobacteriaceae</taxon>
        <taxon>Anseongella</taxon>
    </lineage>
</organism>
<protein>
    <submittedName>
        <fullName evidence="3">Glycosyltransferase involved in cell wall biosynthesis</fullName>
    </submittedName>
</protein>
<keyword evidence="4" id="KW-1185">Reference proteome</keyword>
<sequence length="408" mass="46742">MKVLFITDNFPPEVNAPATRTYEHCIEWVKQGAEVTIVTCFPNFPQGKLYPGFRNKLYQVSYMNGIRVIRVWSYITANEGFAKRSLDYISFGVAAFFAALFCRCDIILATSPQFFAALSANAAAFVKRKPWIMEVRDLWPESIKTVGAMKQGRMLNLLERLELHLYRKAAAVIVVTESFKSNLLQRGIDRSKVSVIKNGVNFELFQPRERDQGLIEQLQLENQFIIGYTGTHGMAHKLDFILECAAAFKGLQPFRFLFIGNGAEKGRLLEIKERDQLDNVTFLDSVDKNEIPRYLSIMDIALVPLKQSDTFKKVIPSKIFETAAMHIPIFLGVEGEARQLIGQYEAGFYFEPENSQNFIDQLSWYYTNRHELKSQYQAGCKRLAADFDRKRLAKNMFRIIQNTLNTGS</sequence>
<dbReference type="GO" id="GO:0016758">
    <property type="term" value="F:hexosyltransferase activity"/>
    <property type="evidence" value="ECO:0007669"/>
    <property type="project" value="TreeGrafter"/>
</dbReference>
<dbReference type="RefSeq" id="WP_132130610.1">
    <property type="nucleotide sequence ID" value="NZ_SMAD01000017.1"/>
</dbReference>
<proteinExistence type="predicted"/>
<dbReference type="EMBL" id="SMAD01000017">
    <property type="protein sequence ID" value="TCS84852.1"/>
    <property type="molecule type" value="Genomic_DNA"/>
</dbReference>
<dbReference type="InterPro" id="IPR050194">
    <property type="entry name" value="Glycosyltransferase_grp1"/>
</dbReference>
<reference evidence="3 4" key="1">
    <citation type="submission" date="2019-03" db="EMBL/GenBank/DDBJ databases">
        <title>Genomic Encyclopedia of Type Strains, Phase IV (KMG-IV): sequencing the most valuable type-strain genomes for metagenomic binning, comparative biology and taxonomic classification.</title>
        <authorList>
            <person name="Goeker M."/>
        </authorList>
    </citation>
    <scope>NUCLEOTIDE SEQUENCE [LARGE SCALE GENOMIC DNA]</scope>
    <source>
        <strain evidence="3 4">DSM 21100</strain>
    </source>
</reference>